<evidence type="ECO:0000313" key="4">
    <source>
        <dbReference type="Proteomes" id="UP000272025"/>
    </source>
</evidence>
<dbReference type="STRING" id="1314773.A0A3N2PN19"/>
<feature type="compositionally biased region" description="Low complexity" evidence="1">
    <location>
        <begin position="224"/>
        <end position="240"/>
    </location>
</feature>
<feature type="region of interest" description="Disordered" evidence="1">
    <location>
        <begin position="191"/>
        <end position="241"/>
    </location>
</feature>
<evidence type="ECO:0000313" key="3">
    <source>
        <dbReference type="EMBL" id="ROT35820.1"/>
    </source>
</evidence>
<dbReference type="InterPro" id="IPR037520">
    <property type="entry name" value="Folliculin/SMCR8_longin"/>
</dbReference>
<dbReference type="Pfam" id="PF11704">
    <property type="entry name" value="Folliculin"/>
    <property type="match status" value="1"/>
</dbReference>
<dbReference type="GeneID" id="39583625"/>
<feature type="compositionally biased region" description="Basic and acidic residues" evidence="1">
    <location>
        <begin position="416"/>
        <end position="434"/>
    </location>
</feature>
<gene>
    <name evidence="3" type="ORF">SODALDRAFT_381108</name>
</gene>
<feature type="domain" description="UDENN FLCN/SMCR8-type" evidence="2">
    <location>
        <begin position="232"/>
        <end position="494"/>
    </location>
</feature>
<feature type="region of interest" description="Disordered" evidence="1">
    <location>
        <begin position="398"/>
        <end position="438"/>
    </location>
</feature>
<sequence length="494" mass="52968">MISEANTKISPGAHPSPKNPLRPLADSSYVMTAIICLAHYCDIHGPTPLMVTEGLPQPCSICFDDADVADVADVKDRRTVGITDTLGSLKLNGLRSASDKEAHISVQTSVPNASDRSPATPIDTPPDSPNHTADQSQSRRNSSNFRRTYDDLVTKRASPCENCAMTIPQDISANEDRGPTLRTRFPWAQVYNSGEEGTSPPPSQASSASDTDGEGQPSHPPRRTPCSSTTRSSISSTTRSLRGHTHYMNYTSTHEPLVPNSFSVVRASCLRALSFETLPRTPHTGSGGASNVIHPQAPPNATSQPFVTTHSAGAAASGGPIFFGDPQTGYTIAYIFRIPDVHARGHKRVYAFLALSTHKERLFMKLFGFIATAFREMASWIQKLAEAEAEKAAEASPVTAGGGYFGGPTQSSQRQSQDREKNRAEGGYGGRDHGSGSSFLTGGSALTRRMGTGGGPLSLKSRGLAELVGLPDFFVQLHEKFVWLLMELSVRLDA</sequence>
<dbReference type="PANTHER" id="PTHR31441">
    <property type="entry name" value="FOLLICULIN FAMILY MEMBER"/>
    <property type="match status" value="1"/>
</dbReference>
<dbReference type="RefSeq" id="XP_028463626.1">
    <property type="nucleotide sequence ID" value="XM_028615148.1"/>
</dbReference>
<dbReference type="PANTHER" id="PTHR31441:SF2">
    <property type="entry name" value="FOLLICULIN"/>
    <property type="match status" value="1"/>
</dbReference>
<proteinExistence type="predicted"/>
<feature type="region of interest" description="Disordered" evidence="1">
    <location>
        <begin position="281"/>
        <end position="303"/>
    </location>
</feature>
<dbReference type="Proteomes" id="UP000272025">
    <property type="component" value="Unassembled WGS sequence"/>
</dbReference>
<feature type="compositionally biased region" description="Polar residues" evidence="1">
    <location>
        <begin position="107"/>
        <end position="117"/>
    </location>
</feature>
<dbReference type="InterPro" id="IPR021713">
    <property type="entry name" value="Folliculin"/>
</dbReference>
<reference evidence="3 4" key="1">
    <citation type="journal article" date="2018" name="Mol. Ecol.">
        <title>The obligate alkalophilic soda-lake fungus Sodiomyces alkalinus has shifted to a protein diet.</title>
        <authorList>
            <person name="Grum-Grzhimaylo A.A."/>
            <person name="Falkoski D.L."/>
            <person name="van den Heuvel J."/>
            <person name="Valero-Jimenez C.A."/>
            <person name="Min B."/>
            <person name="Choi I.G."/>
            <person name="Lipzen A."/>
            <person name="Daum C.G."/>
            <person name="Aanen D.K."/>
            <person name="Tsang A."/>
            <person name="Henrissat B."/>
            <person name="Bilanenko E.N."/>
            <person name="de Vries R.P."/>
            <person name="van Kan J.A.L."/>
            <person name="Grigoriev I.V."/>
            <person name="Debets A.J.M."/>
        </authorList>
    </citation>
    <scope>NUCLEOTIDE SEQUENCE [LARGE SCALE GENOMIC DNA]</scope>
    <source>
        <strain evidence="3 4">F11</strain>
    </source>
</reference>
<dbReference type="OrthoDB" id="5599713at2759"/>
<dbReference type="EMBL" id="ML119060">
    <property type="protein sequence ID" value="ROT35820.1"/>
    <property type="molecule type" value="Genomic_DNA"/>
</dbReference>
<accession>A0A3N2PN19</accession>
<evidence type="ECO:0000256" key="1">
    <source>
        <dbReference type="SAM" id="MobiDB-lite"/>
    </source>
</evidence>
<feature type="region of interest" description="Disordered" evidence="1">
    <location>
        <begin position="1"/>
        <end position="20"/>
    </location>
</feature>
<dbReference type="GO" id="GO:1904263">
    <property type="term" value="P:positive regulation of TORC1 signaling"/>
    <property type="evidence" value="ECO:0007669"/>
    <property type="project" value="TreeGrafter"/>
</dbReference>
<organism evidence="3 4">
    <name type="scientific">Sodiomyces alkalinus (strain CBS 110278 / VKM F-3762 / F11)</name>
    <name type="common">Alkaliphilic filamentous fungus</name>
    <dbReference type="NCBI Taxonomy" id="1314773"/>
    <lineage>
        <taxon>Eukaryota</taxon>
        <taxon>Fungi</taxon>
        <taxon>Dikarya</taxon>
        <taxon>Ascomycota</taxon>
        <taxon>Pezizomycotina</taxon>
        <taxon>Sordariomycetes</taxon>
        <taxon>Hypocreomycetidae</taxon>
        <taxon>Glomerellales</taxon>
        <taxon>Plectosphaerellaceae</taxon>
        <taxon>Sodiomyces</taxon>
    </lineage>
</organism>
<keyword evidence="4" id="KW-1185">Reference proteome</keyword>
<name>A0A3N2PN19_SODAK</name>
<dbReference type="InterPro" id="IPR037521">
    <property type="entry name" value="FLCN/SMCR8_DENN"/>
</dbReference>
<evidence type="ECO:0000259" key="2">
    <source>
        <dbReference type="PROSITE" id="PS51834"/>
    </source>
</evidence>
<dbReference type="PROSITE" id="PS51834">
    <property type="entry name" value="DENN_FLCN_SMCR8"/>
    <property type="match status" value="1"/>
</dbReference>
<feature type="region of interest" description="Disordered" evidence="1">
    <location>
        <begin position="107"/>
        <end position="147"/>
    </location>
</feature>
<dbReference type="AlphaFoldDB" id="A0A3N2PN19"/>
<protein>
    <recommendedName>
        <fullName evidence="2">UDENN FLCN/SMCR8-type domain-containing protein</fullName>
    </recommendedName>
</protein>
<dbReference type="GO" id="GO:0005096">
    <property type="term" value="F:GTPase activator activity"/>
    <property type="evidence" value="ECO:0007669"/>
    <property type="project" value="InterPro"/>
</dbReference>
<feature type="compositionally biased region" description="Low complexity" evidence="1">
    <location>
        <begin position="135"/>
        <end position="146"/>
    </location>
</feature>
<dbReference type="GO" id="GO:0005829">
    <property type="term" value="C:cytosol"/>
    <property type="evidence" value="ECO:0007669"/>
    <property type="project" value="TreeGrafter"/>
</dbReference>